<dbReference type="PANTHER" id="PTHR44520:SF2">
    <property type="entry name" value="RESPONSE REGULATOR RCP1"/>
    <property type="match status" value="1"/>
</dbReference>
<reference evidence="3 4" key="1">
    <citation type="submission" date="2016-01" db="EMBL/GenBank/DDBJ databases">
        <title>Genome sequencing of Roseivirga spongicola UST030701-084.</title>
        <authorList>
            <person name="Selvaratnam C."/>
            <person name="Thevarajoo S."/>
            <person name="Goh K.M."/>
            <person name="Ee R."/>
            <person name="Chan K.-G."/>
            <person name="Chong C.S."/>
        </authorList>
    </citation>
    <scope>NUCLEOTIDE SEQUENCE [LARGE SCALE GENOMIC DNA]</scope>
    <source>
        <strain evidence="3 4">UST030701-084</strain>
    </source>
</reference>
<dbReference type="SUPFAM" id="SSF52172">
    <property type="entry name" value="CheY-like"/>
    <property type="match status" value="1"/>
</dbReference>
<dbReference type="PROSITE" id="PS50110">
    <property type="entry name" value="RESPONSE_REGULATORY"/>
    <property type="match status" value="1"/>
</dbReference>
<dbReference type="GO" id="GO:0000160">
    <property type="term" value="P:phosphorelay signal transduction system"/>
    <property type="evidence" value="ECO:0007669"/>
    <property type="project" value="InterPro"/>
</dbReference>
<keyword evidence="4" id="KW-1185">Reference proteome</keyword>
<dbReference type="PANTHER" id="PTHR44520">
    <property type="entry name" value="RESPONSE REGULATOR RCP1-RELATED"/>
    <property type="match status" value="1"/>
</dbReference>
<dbReference type="AlphaFoldDB" id="A0A150XAP3"/>
<dbReference type="CDD" id="cd17557">
    <property type="entry name" value="REC_Rcp-like"/>
    <property type="match status" value="1"/>
</dbReference>
<accession>A0A150XAP3</accession>
<comment type="caution">
    <text evidence="3">The sequence shown here is derived from an EMBL/GenBank/DDBJ whole genome shotgun (WGS) entry which is preliminary data.</text>
</comment>
<dbReference type="Proteomes" id="UP000075606">
    <property type="component" value="Unassembled WGS sequence"/>
</dbReference>
<protein>
    <recommendedName>
        <fullName evidence="2">Response regulatory domain-containing protein</fullName>
    </recommendedName>
</protein>
<organism evidence="3 4">
    <name type="scientific">Roseivirga spongicola</name>
    <dbReference type="NCBI Taxonomy" id="333140"/>
    <lineage>
        <taxon>Bacteria</taxon>
        <taxon>Pseudomonadati</taxon>
        <taxon>Bacteroidota</taxon>
        <taxon>Cytophagia</taxon>
        <taxon>Cytophagales</taxon>
        <taxon>Roseivirgaceae</taxon>
        <taxon>Roseivirga</taxon>
    </lineage>
</organism>
<dbReference type="STRING" id="333140.AWW68_07900"/>
<feature type="domain" description="Response regulatory" evidence="2">
    <location>
        <begin position="6"/>
        <end position="131"/>
    </location>
</feature>
<gene>
    <name evidence="3" type="ORF">AWW68_07900</name>
</gene>
<dbReference type="OrthoDB" id="7631574at2"/>
<dbReference type="InterPro" id="IPR011006">
    <property type="entry name" value="CheY-like_superfamily"/>
</dbReference>
<evidence type="ECO:0000313" key="4">
    <source>
        <dbReference type="Proteomes" id="UP000075606"/>
    </source>
</evidence>
<feature type="modified residue" description="4-aspartylphosphate" evidence="1">
    <location>
        <position position="64"/>
    </location>
</feature>
<keyword evidence="1" id="KW-0597">Phosphoprotein</keyword>
<dbReference type="Gene3D" id="3.40.50.2300">
    <property type="match status" value="1"/>
</dbReference>
<dbReference type="InterPro" id="IPR001789">
    <property type="entry name" value="Sig_transdc_resp-reg_receiver"/>
</dbReference>
<evidence type="ECO:0000259" key="2">
    <source>
        <dbReference type="PROSITE" id="PS50110"/>
    </source>
</evidence>
<dbReference type="SMART" id="SM00448">
    <property type="entry name" value="REC"/>
    <property type="match status" value="1"/>
</dbReference>
<dbReference type="RefSeq" id="WP_068219548.1">
    <property type="nucleotide sequence ID" value="NZ_LRPC01000012.1"/>
</dbReference>
<evidence type="ECO:0000256" key="1">
    <source>
        <dbReference type="PROSITE-ProRule" id="PRU00169"/>
    </source>
</evidence>
<proteinExistence type="predicted"/>
<sequence>MKEEFRILLVEDSKEDVMLTKMAFAKSKVDAIIDVVNDGEQCLKFLKKEPPYEKAVIPGLILLDLNMPKVDGKQVLERIKFDKNLKTIPVVVLTTSQNERDVEESYERFANSYISKPMDFIEFLDLVKQIEKFWFKTVKLPKSSE</sequence>
<dbReference type="InterPro" id="IPR052893">
    <property type="entry name" value="TCS_response_regulator"/>
</dbReference>
<dbReference type="Pfam" id="PF00072">
    <property type="entry name" value="Response_reg"/>
    <property type="match status" value="1"/>
</dbReference>
<dbReference type="EMBL" id="LRPC01000012">
    <property type="protein sequence ID" value="KYG75750.1"/>
    <property type="molecule type" value="Genomic_DNA"/>
</dbReference>
<name>A0A150XAP3_9BACT</name>
<evidence type="ECO:0000313" key="3">
    <source>
        <dbReference type="EMBL" id="KYG75750.1"/>
    </source>
</evidence>